<dbReference type="InterPro" id="IPR036291">
    <property type="entry name" value="NAD(P)-bd_dom_sf"/>
</dbReference>
<dbReference type="RefSeq" id="WP_214159676.1">
    <property type="nucleotide sequence ID" value="NZ_JAHBAY010000015.1"/>
</dbReference>
<dbReference type="InterPro" id="IPR006139">
    <property type="entry name" value="D-isomer_2_OHA_DH_cat_dom"/>
</dbReference>
<organism evidence="7 8">
    <name type="scientific">Kineosporia corallincola</name>
    <dbReference type="NCBI Taxonomy" id="2835133"/>
    <lineage>
        <taxon>Bacteria</taxon>
        <taxon>Bacillati</taxon>
        <taxon>Actinomycetota</taxon>
        <taxon>Actinomycetes</taxon>
        <taxon>Kineosporiales</taxon>
        <taxon>Kineosporiaceae</taxon>
        <taxon>Kineosporia</taxon>
    </lineage>
</organism>
<name>A0ABS5TPV5_9ACTN</name>
<gene>
    <name evidence="7" type="ORF">KIH74_29660</name>
</gene>
<dbReference type="InterPro" id="IPR050857">
    <property type="entry name" value="D-2-hydroxyacid_DH"/>
</dbReference>
<proteinExistence type="inferred from homology"/>
<protein>
    <submittedName>
        <fullName evidence="7">D-2-hydroxyacid dehydrogenase family protein</fullName>
    </submittedName>
</protein>
<evidence type="ECO:0000313" key="8">
    <source>
        <dbReference type="Proteomes" id="UP001197247"/>
    </source>
</evidence>
<comment type="caution">
    <text evidence="7">The sequence shown here is derived from an EMBL/GenBank/DDBJ whole genome shotgun (WGS) entry which is preliminary data.</text>
</comment>
<dbReference type="InterPro" id="IPR006140">
    <property type="entry name" value="D-isomer_DH_NAD-bd"/>
</dbReference>
<sequence length="317" mass="34108">MPDITAVAILDDYQDVALTYADWSSLRPTVFREPFADEDAVVAALEPFDVVVAMRERTRFPAGVLRRLPRLRLLVTTGPVNAAIDVPAARELGVTVCGTGGGGRQATIELTWGLILALARHIPQEDRRLRDGGWQRTVGTDLAGRRLGLIGLGGIGSAVARIGLAFGMDVAAWSTNLDAEHARSLGVTPVERDELLTTADIVSVHLRLSERTRGLLGERELALLKPTALVVNTSRGPIIHEAALLKALHESRIGGAALDVYDTEPLPADSPWRSAPRTVLTPHIGYVSENTYRSFYSDALEDILAYSAGSPIRVIGG</sequence>
<dbReference type="SUPFAM" id="SSF51735">
    <property type="entry name" value="NAD(P)-binding Rossmann-fold domains"/>
    <property type="match status" value="1"/>
</dbReference>
<dbReference type="Proteomes" id="UP001197247">
    <property type="component" value="Unassembled WGS sequence"/>
</dbReference>
<dbReference type="PANTHER" id="PTHR42789">
    <property type="entry name" value="D-ISOMER SPECIFIC 2-HYDROXYACID DEHYDROGENASE FAMILY PROTEIN (AFU_ORTHOLOGUE AFUA_6G10090)"/>
    <property type="match status" value="1"/>
</dbReference>
<evidence type="ECO:0000313" key="7">
    <source>
        <dbReference type="EMBL" id="MBT0773148.1"/>
    </source>
</evidence>
<keyword evidence="2 4" id="KW-0560">Oxidoreductase</keyword>
<evidence type="ECO:0000259" key="5">
    <source>
        <dbReference type="Pfam" id="PF00389"/>
    </source>
</evidence>
<feature type="domain" description="D-isomer specific 2-hydroxyacid dehydrogenase catalytic" evidence="5">
    <location>
        <begin position="10"/>
        <end position="311"/>
    </location>
</feature>
<comment type="similarity">
    <text evidence="1 4">Belongs to the D-isomer specific 2-hydroxyacid dehydrogenase family.</text>
</comment>
<dbReference type="Pfam" id="PF00389">
    <property type="entry name" value="2-Hacid_dh"/>
    <property type="match status" value="1"/>
</dbReference>
<evidence type="ECO:0000259" key="6">
    <source>
        <dbReference type="Pfam" id="PF02826"/>
    </source>
</evidence>
<dbReference type="Pfam" id="PF02826">
    <property type="entry name" value="2-Hacid_dh_C"/>
    <property type="match status" value="1"/>
</dbReference>
<dbReference type="PANTHER" id="PTHR42789:SF1">
    <property type="entry name" value="D-ISOMER SPECIFIC 2-HYDROXYACID DEHYDROGENASE FAMILY PROTEIN (AFU_ORTHOLOGUE AFUA_6G10090)"/>
    <property type="match status" value="1"/>
</dbReference>
<accession>A0ABS5TPV5</accession>
<evidence type="ECO:0000256" key="4">
    <source>
        <dbReference type="RuleBase" id="RU003719"/>
    </source>
</evidence>
<dbReference type="CDD" id="cd12169">
    <property type="entry name" value="PGDH_like_1"/>
    <property type="match status" value="1"/>
</dbReference>
<dbReference type="EMBL" id="JAHBAY010000015">
    <property type="protein sequence ID" value="MBT0773148.1"/>
    <property type="molecule type" value="Genomic_DNA"/>
</dbReference>
<dbReference type="Gene3D" id="3.40.50.720">
    <property type="entry name" value="NAD(P)-binding Rossmann-like Domain"/>
    <property type="match status" value="2"/>
</dbReference>
<evidence type="ECO:0000256" key="1">
    <source>
        <dbReference type="ARBA" id="ARBA00005854"/>
    </source>
</evidence>
<evidence type="ECO:0000256" key="3">
    <source>
        <dbReference type="ARBA" id="ARBA00023027"/>
    </source>
</evidence>
<reference evidence="7 8" key="1">
    <citation type="submission" date="2021-05" db="EMBL/GenBank/DDBJ databases">
        <title>Kineosporia and Streptomyces sp. nov. two new marine actinobacteria isolated from Coral.</title>
        <authorList>
            <person name="Buangrab K."/>
            <person name="Sutthacheep M."/>
            <person name="Yeemin T."/>
            <person name="Harunari E."/>
            <person name="Igarashi Y."/>
            <person name="Kanchanasin P."/>
            <person name="Tanasupawat S."/>
            <person name="Phongsopitanun W."/>
        </authorList>
    </citation>
    <scope>NUCLEOTIDE SEQUENCE [LARGE SCALE GENOMIC DNA]</scope>
    <source>
        <strain evidence="7 8">J2-2</strain>
    </source>
</reference>
<feature type="domain" description="D-isomer specific 2-hydroxyacid dehydrogenase NAD-binding" evidence="6">
    <location>
        <begin position="113"/>
        <end position="285"/>
    </location>
</feature>
<evidence type="ECO:0000256" key="2">
    <source>
        <dbReference type="ARBA" id="ARBA00023002"/>
    </source>
</evidence>
<keyword evidence="3" id="KW-0520">NAD</keyword>
<dbReference type="SUPFAM" id="SSF52283">
    <property type="entry name" value="Formate/glycerate dehydrogenase catalytic domain-like"/>
    <property type="match status" value="1"/>
</dbReference>
<keyword evidence="8" id="KW-1185">Reference proteome</keyword>